<dbReference type="PROSITE" id="PS51085">
    <property type="entry name" value="2FE2S_FER_2"/>
    <property type="match status" value="1"/>
</dbReference>
<dbReference type="Pfam" id="PF00111">
    <property type="entry name" value="Fer2"/>
    <property type="match status" value="1"/>
</dbReference>
<evidence type="ECO:0000313" key="16">
    <source>
        <dbReference type="Ensembl" id="ENSAMXP00000045686.1"/>
    </source>
</evidence>
<dbReference type="FunFam" id="3.10.20.30:FF:000013">
    <property type="entry name" value="Adrenodoxin, mitochondrial"/>
    <property type="match status" value="1"/>
</dbReference>
<reference evidence="16" key="4">
    <citation type="submission" date="2025-09" db="UniProtKB">
        <authorList>
            <consortium name="Ensembl"/>
        </authorList>
    </citation>
    <scope>IDENTIFICATION</scope>
</reference>
<organism evidence="16 17">
    <name type="scientific">Astyanax mexicanus</name>
    <name type="common">Blind cave fish</name>
    <name type="synonym">Astyanax fasciatus mexicanus</name>
    <dbReference type="NCBI Taxonomy" id="7994"/>
    <lineage>
        <taxon>Eukaryota</taxon>
        <taxon>Metazoa</taxon>
        <taxon>Chordata</taxon>
        <taxon>Craniata</taxon>
        <taxon>Vertebrata</taxon>
        <taxon>Euteleostomi</taxon>
        <taxon>Actinopterygii</taxon>
        <taxon>Neopterygii</taxon>
        <taxon>Teleostei</taxon>
        <taxon>Ostariophysi</taxon>
        <taxon>Characiformes</taxon>
        <taxon>Characoidei</taxon>
        <taxon>Acestrorhamphidae</taxon>
        <taxon>Acestrorhamphinae</taxon>
        <taxon>Astyanax</taxon>
    </lineage>
</organism>
<dbReference type="InterPro" id="IPR012675">
    <property type="entry name" value="Beta-grasp_dom_sf"/>
</dbReference>
<dbReference type="GeneTree" id="ENSGT00940000161143"/>
<dbReference type="CTD" id="112812"/>
<dbReference type="GO" id="GO:0140647">
    <property type="term" value="P:P450-containing electron transport chain"/>
    <property type="evidence" value="ECO:0007669"/>
    <property type="project" value="InterPro"/>
</dbReference>
<dbReference type="PANTHER" id="PTHR23426">
    <property type="entry name" value="FERREDOXIN/ADRENODOXIN"/>
    <property type="match status" value="1"/>
</dbReference>
<keyword evidence="7" id="KW-0408">Iron</keyword>
<comment type="similarity">
    <text evidence="2">Belongs to the adrenodoxin/putidaredoxin family.</text>
</comment>
<evidence type="ECO:0000256" key="8">
    <source>
        <dbReference type="ARBA" id="ARBA00023014"/>
    </source>
</evidence>
<dbReference type="STRING" id="7994.ENSAMXP00000045686"/>
<keyword evidence="4" id="KW-0001">2Fe-2S</keyword>
<dbReference type="Bgee" id="ENSAMXG00000038026">
    <property type="expression patterns" value="Expressed in embryo and 14 other cell types or tissues"/>
</dbReference>
<dbReference type="CDD" id="cd00207">
    <property type="entry name" value="fer2"/>
    <property type="match status" value="1"/>
</dbReference>
<protein>
    <recommendedName>
        <fullName evidence="12">Ferredoxin-2, mitochondrial</fullName>
    </recommendedName>
    <alternativeName>
        <fullName evidence="10">Adrenodoxin-like protein</fullName>
    </alternativeName>
    <alternativeName>
        <fullName evidence="13">Ferredoxin-1-like protein</fullName>
    </alternativeName>
</protein>
<evidence type="ECO:0000256" key="9">
    <source>
        <dbReference type="ARBA" id="ARBA00023128"/>
    </source>
</evidence>
<keyword evidence="9" id="KW-0496">Mitochondrion</keyword>
<evidence type="ECO:0000256" key="11">
    <source>
        <dbReference type="ARBA" id="ARBA00034078"/>
    </source>
</evidence>
<dbReference type="Proteomes" id="UP000018467">
    <property type="component" value="Unassembled WGS sequence"/>
</dbReference>
<keyword evidence="17" id="KW-1185">Reference proteome</keyword>
<dbReference type="GO" id="GO:0051537">
    <property type="term" value="F:2 iron, 2 sulfur cluster binding"/>
    <property type="evidence" value="ECO:0007669"/>
    <property type="project" value="UniProtKB-KW"/>
</dbReference>
<dbReference type="Ensembl" id="ENSAMXT00000051587.1">
    <property type="protein sequence ID" value="ENSAMXP00000045686.1"/>
    <property type="gene ID" value="ENSAMXG00000038026.1"/>
</dbReference>
<feature type="domain" description="2Fe-2S ferredoxin-type" evidence="15">
    <location>
        <begin position="80"/>
        <end position="182"/>
    </location>
</feature>
<dbReference type="GeneID" id="103046893"/>
<dbReference type="KEGG" id="amex:103046893"/>
<proteinExistence type="inferred from homology"/>
<dbReference type="GO" id="GO:0046872">
    <property type="term" value="F:metal ion binding"/>
    <property type="evidence" value="ECO:0007669"/>
    <property type="project" value="UniProtKB-KW"/>
</dbReference>
<comment type="function">
    <text evidence="14">Electron donor, of the core iron-sulfur cluster (ISC) assembly complex, that acts to reduce the persulfide into sulfide during [2Fe-2S] clusters assembly on the scaffolding protein ISCU. The core iron-sulfur cluster (ISC) assembly complex is involved in the de novo synthesis of a [2Fe-2S] cluster, the first step of the mitochondrial iron-sulfur protein biogenesis. This process is initiated by the cysteine desulfurase complex (NFS1:LYRM4:NDUFAB1) that produces persulfide which is delivered on the scaffold protein ISCU in a FXN-dependent manner. Then this complex is stabilized by FDX2 which provides reducing equivalents to accomplish the [2Fe-2S] cluster assembly. Finally, the [2Fe-2S] cluster is transferred from ISCU to chaperone proteins, including HSCB, HSPA9 and GLRX5. Essential for coenzyme Q biosynthesis: together with FDXR, transfers the electrons required for the hydroxylation reaction performed by COQ6.</text>
</comment>
<dbReference type="SUPFAM" id="SSF54292">
    <property type="entry name" value="2Fe-2S ferredoxin-like"/>
    <property type="match status" value="1"/>
</dbReference>
<dbReference type="RefSeq" id="XP_015456229.2">
    <property type="nucleotide sequence ID" value="XM_015600743.3"/>
</dbReference>
<dbReference type="PANTHER" id="PTHR23426:SF65">
    <property type="entry name" value="FERREDOXIN-2, MITOCHONDRIAL"/>
    <property type="match status" value="1"/>
</dbReference>
<evidence type="ECO:0000256" key="6">
    <source>
        <dbReference type="ARBA" id="ARBA00022982"/>
    </source>
</evidence>
<dbReference type="InterPro" id="IPR036010">
    <property type="entry name" value="2Fe-2S_ferredoxin-like_sf"/>
</dbReference>
<evidence type="ECO:0000256" key="13">
    <source>
        <dbReference type="ARBA" id="ARBA00041497"/>
    </source>
</evidence>
<evidence type="ECO:0000256" key="1">
    <source>
        <dbReference type="ARBA" id="ARBA00004305"/>
    </source>
</evidence>
<dbReference type="PRINTS" id="PR00355">
    <property type="entry name" value="ADRENODOXIN"/>
</dbReference>
<evidence type="ECO:0000256" key="14">
    <source>
        <dbReference type="ARBA" id="ARBA00058507"/>
    </source>
</evidence>
<dbReference type="Gene3D" id="3.10.20.30">
    <property type="match status" value="1"/>
</dbReference>
<evidence type="ECO:0000256" key="10">
    <source>
        <dbReference type="ARBA" id="ARBA00032838"/>
    </source>
</evidence>
<sequence length="195" mass="21542">MAAAAAVRALSVRLGKVAPDCSVCPFYRLNMCSGAVLGPTRGRRAMELYSAPNRKLQTSINLRQSEEGSSNVEDTDEDVVNVVFIDRSGQKIPVKGKVGDNVLYLAQRQGIELEGACEASLACSTCHVYVHEEYFDKLPDPEEREDDMLDMAPMLQENSRLGCQIILTPELDGMELTLPKVTRNFYVDGHVPKPH</sequence>
<dbReference type="InterPro" id="IPR001055">
    <property type="entry name" value="Adrenodoxin-like"/>
</dbReference>
<keyword evidence="5" id="KW-0479">Metal-binding</keyword>
<dbReference type="InterPro" id="IPR018298">
    <property type="entry name" value="Adrenodoxin_Fe-S_BS"/>
</dbReference>
<dbReference type="InterPro" id="IPR001041">
    <property type="entry name" value="2Fe-2S_ferredoxin-type"/>
</dbReference>
<reference evidence="17" key="2">
    <citation type="journal article" date="2014" name="Nat. Commun.">
        <title>The cavefish genome reveals candidate genes for eye loss.</title>
        <authorList>
            <person name="McGaugh S.E."/>
            <person name="Gross J.B."/>
            <person name="Aken B."/>
            <person name="Blin M."/>
            <person name="Borowsky R."/>
            <person name="Chalopin D."/>
            <person name="Hinaux H."/>
            <person name="Jeffery W.R."/>
            <person name="Keene A."/>
            <person name="Ma L."/>
            <person name="Minx P."/>
            <person name="Murphy D."/>
            <person name="O'Quin K.E."/>
            <person name="Retaux S."/>
            <person name="Rohner N."/>
            <person name="Searle S.M."/>
            <person name="Stahl B.A."/>
            <person name="Tabin C."/>
            <person name="Volff J.N."/>
            <person name="Yoshizawa M."/>
            <person name="Warren W.C."/>
        </authorList>
    </citation>
    <scope>NUCLEOTIDE SEQUENCE [LARGE SCALE GENOMIC DNA]</scope>
    <source>
        <strain evidence="17">female</strain>
    </source>
</reference>
<comment type="cofactor">
    <cofactor evidence="11">
        <name>[2Fe-2S] cluster</name>
        <dbReference type="ChEBI" id="CHEBI:190135"/>
    </cofactor>
</comment>
<evidence type="ECO:0000256" key="7">
    <source>
        <dbReference type="ARBA" id="ARBA00023004"/>
    </source>
</evidence>
<evidence type="ECO:0000313" key="17">
    <source>
        <dbReference type="Proteomes" id="UP000018467"/>
    </source>
</evidence>
<dbReference type="FunCoup" id="A0A3B1JVD2">
    <property type="interactions" value="977"/>
</dbReference>
<evidence type="ECO:0000256" key="3">
    <source>
        <dbReference type="ARBA" id="ARBA00022448"/>
    </source>
</evidence>
<evidence type="ECO:0000259" key="15">
    <source>
        <dbReference type="PROSITE" id="PS51085"/>
    </source>
</evidence>
<keyword evidence="8" id="KW-0411">Iron-sulfur</keyword>
<dbReference type="PROSITE" id="PS00814">
    <property type="entry name" value="ADX"/>
    <property type="match status" value="1"/>
</dbReference>
<dbReference type="AlphaFoldDB" id="A0A3B1JVD2"/>
<reference evidence="16" key="3">
    <citation type="submission" date="2025-08" db="UniProtKB">
        <authorList>
            <consortium name="Ensembl"/>
        </authorList>
    </citation>
    <scope>IDENTIFICATION</scope>
</reference>
<comment type="subcellular location">
    <subcellularLocation>
        <location evidence="1">Mitochondrion matrix</location>
    </subcellularLocation>
</comment>
<name>A0A3B1JVD2_ASTMX</name>
<evidence type="ECO:0000256" key="4">
    <source>
        <dbReference type="ARBA" id="ARBA00022714"/>
    </source>
</evidence>
<dbReference type="GO" id="GO:0009055">
    <property type="term" value="F:electron transfer activity"/>
    <property type="evidence" value="ECO:0007669"/>
    <property type="project" value="TreeGrafter"/>
</dbReference>
<accession>A0A3B1JVD2</accession>
<evidence type="ECO:0000256" key="12">
    <source>
        <dbReference type="ARBA" id="ARBA00040942"/>
    </source>
</evidence>
<dbReference type="InParanoid" id="A0A3B1JVD2"/>
<keyword evidence="3" id="KW-0813">Transport</keyword>
<reference evidence="17" key="1">
    <citation type="submission" date="2013-03" db="EMBL/GenBank/DDBJ databases">
        <authorList>
            <person name="Jeffery W."/>
            <person name="Warren W."/>
            <person name="Wilson R.K."/>
        </authorList>
    </citation>
    <scope>NUCLEOTIDE SEQUENCE</scope>
    <source>
        <strain evidence="17">female</strain>
    </source>
</reference>
<keyword evidence="6" id="KW-0249">Electron transport</keyword>
<evidence type="ECO:0000256" key="5">
    <source>
        <dbReference type="ARBA" id="ARBA00022723"/>
    </source>
</evidence>
<dbReference type="GO" id="GO:0005759">
    <property type="term" value="C:mitochondrial matrix"/>
    <property type="evidence" value="ECO:0007669"/>
    <property type="project" value="UniProtKB-SubCell"/>
</dbReference>
<evidence type="ECO:0000256" key="2">
    <source>
        <dbReference type="ARBA" id="ARBA00010914"/>
    </source>
</evidence>